<name>A0A940X4Y6_9GAMM</name>
<keyword evidence="2" id="KW-1185">Reference proteome</keyword>
<dbReference type="NCBIfam" id="TIGR02532">
    <property type="entry name" value="IV_pilin_GFxxxE"/>
    <property type="match status" value="1"/>
</dbReference>
<dbReference type="AlphaFoldDB" id="A0A940X4Y6"/>
<dbReference type="RefSeq" id="WP_210536341.1">
    <property type="nucleotide sequence ID" value="NZ_JAGKTC010000002.1"/>
</dbReference>
<protein>
    <submittedName>
        <fullName evidence="1">Prepilin-type N-terminal cleavage/methylation domain-containing protein</fullName>
    </submittedName>
</protein>
<dbReference type="Pfam" id="PF07963">
    <property type="entry name" value="N_methyl"/>
    <property type="match status" value="1"/>
</dbReference>
<evidence type="ECO:0000313" key="1">
    <source>
        <dbReference type="EMBL" id="MBP3984463.1"/>
    </source>
</evidence>
<evidence type="ECO:0000313" key="2">
    <source>
        <dbReference type="Proteomes" id="UP000673447"/>
    </source>
</evidence>
<comment type="caution">
    <text evidence="1">The sequence shown here is derived from an EMBL/GenBank/DDBJ whole genome shotgun (WGS) entry which is preliminary data.</text>
</comment>
<proteinExistence type="predicted"/>
<dbReference type="PROSITE" id="PS00409">
    <property type="entry name" value="PROKAR_NTER_METHYL"/>
    <property type="match status" value="1"/>
</dbReference>
<dbReference type="InterPro" id="IPR012902">
    <property type="entry name" value="N_methyl_site"/>
</dbReference>
<organism evidence="1 2">
    <name type="scientific">Pseudoxanthomonas helianthi</name>
    <dbReference type="NCBI Taxonomy" id="1453541"/>
    <lineage>
        <taxon>Bacteria</taxon>
        <taxon>Pseudomonadati</taxon>
        <taxon>Pseudomonadota</taxon>
        <taxon>Gammaproteobacteria</taxon>
        <taxon>Lysobacterales</taxon>
        <taxon>Lysobacteraceae</taxon>
        <taxon>Pseudoxanthomonas</taxon>
    </lineage>
</organism>
<reference evidence="1" key="2">
    <citation type="submission" date="2021-03" db="EMBL/GenBank/DDBJ databases">
        <authorList>
            <person name="Cao W."/>
        </authorList>
    </citation>
    <scope>NUCLEOTIDE SEQUENCE</scope>
    <source>
        <strain evidence="1">110414</strain>
    </source>
</reference>
<sequence length="210" mass="23044">MNRGVRGFTLIEVLLATVLLAAGLALAFATLRSASTISARGEAMAERNEAIRAAEGFLRQRLTSALPISYARDKDTGQAFLFSGDARQLSFVADLPDYLGRGGPYLHQITYSDDGRLKAQFTLVQSGQAIPDNPARPPETLAEGLRTLRFRYRGLDAEGKLGQWQEAWKNPDRLPMQVMMQVQDAEGRDWPELVVALPQGSTAPQVEAEL</sequence>
<dbReference type="EMBL" id="JAGKTC010000002">
    <property type="protein sequence ID" value="MBP3984463.1"/>
    <property type="molecule type" value="Genomic_DNA"/>
</dbReference>
<accession>A0A940X4Y6</accession>
<reference evidence="1" key="1">
    <citation type="journal article" date="2016" name="Int. J. Syst. Evol. Microbiol.">
        <title>Pseudoxanthomonas helianthi sp. nov., isolated from roots of Jerusalem artichoke (Helianthus tuberosus).</title>
        <authorList>
            <person name="Kittiwongwattana C."/>
            <person name="Thawai C."/>
        </authorList>
    </citation>
    <scope>NUCLEOTIDE SEQUENCE</scope>
    <source>
        <strain evidence="1">110414</strain>
    </source>
</reference>
<dbReference type="Proteomes" id="UP000673447">
    <property type="component" value="Unassembled WGS sequence"/>
</dbReference>
<gene>
    <name evidence="1" type="ORF">J5837_08475</name>
</gene>